<keyword evidence="5 11" id="KW-0547">Nucleotide-binding</keyword>
<keyword evidence="4" id="KW-0519">Myristate</keyword>
<proteinExistence type="inferred from homology"/>
<keyword evidence="7" id="KW-0653">Protein transport</keyword>
<evidence type="ECO:0000256" key="7">
    <source>
        <dbReference type="ARBA" id="ARBA00022927"/>
    </source>
</evidence>
<evidence type="ECO:0000256" key="11">
    <source>
        <dbReference type="PIRSR" id="PIRSR606689-1"/>
    </source>
</evidence>
<dbReference type="GO" id="GO:0015031">
    <property type="term" value="P:protein transport"/>
    <property type="evidence" value="ECO:0007669"/>
    <property type="project" value="UniProtKB-KW"/>
</dbReference>
<evidence type="ECO:0000256" key="1">
    <source>
        <dbReference type="ARBA" id="ARBA00004555"/>
    </source>
</evidence>
<dbReference type="SUPFAM" id="SSF52540">
    <property type="entry name" value="P-loop containing nucleoside triphosphate hydrolases"/>
    <property type="match status" value="1"/>
</dbReference>
<protein>
    <submittedName>
        <fullName evidence="14">ADP-ribosylation factor 1-like</fullName>
    </submittedName>
</protein>
<dbReference type="PRINTS" id="PR00328">
    <property type="entry name" value="SAR1GTPBP"/>
</dbReference>
<keyword evidence="3" id="KW-0813">Transport</keyword>
<feature type="binding site" evidence="12">
    <location>
        <position position="27"/>
    </location>
    <ligand>
        <name>Mg(2+)</name>
        <dbReference type="ChEBI" id="CHEBI:18420"/>
    </ligand>
</feature>
<evidence type="ECO:0000256" key="8">
    <source>
        <dbReference type="ARBA" id="ARBA00023034"/>
    </source>
</evidence>
<dbReference type="GO" id="GO:0005525">
    <property type="term" value="F:GTP binding"/>
    <property type="evidence" value="ECO:0007669"/>
    <property type="project" value="UniProtKB-KW"/>
</dbReference>
<keyword evidence="12" id="KW-0479">Metal-binding</keyword>
<dbReference type="InterPro" id="IPR005225">
    <property type="entry name" value="Small_GTP-bd"/>
</dbReference>
<keyword evidence="15" id="KW-1185">Reference proteome</keyword>
<gene>
    <name evidence="14" type="ORF">PoB_006440000</name>
</gene>
<evidence type="ECO:0000256" key="4">
    <source>
        <dbReference type="ARBA" id="ARBA00022707"/>
    </source>
</evidence>
<evidence type="ECO:0000256" key="9">
    <source>
        <dbReference type="ARBA" id="ARBA00023134"/>
    </source>
</evidence>
<dbReference type="GO" id="GO:0016192">
    <property type="term" value="P:vesicle-mediated transport"/>
    <property type="evidence" value="ECO:0007669"/>
    <property type="project" value="UniProtKB-KW"/>
</dbReference>
<comment type="subcellular location">
    <subcellularLocation>
        <location evidence="1">Golgi apparatus</location>
    </subcellularLocation>
</comment>
<dbReference type="PANTHER" id="PTHR11711">
    <property type="entry name" value="ADP RIBOSYLATION FACTOR-RELATED"/>
    <property type="match status" value="1"/>
</dbReference>
<feature type="binding site" evidence="12">
    <location>
        <position position="44"/>
    </location>
    <ligand>
        <name>Mg(2+)</name>
        <dbReference type="ChEBI" id="CHEBI:18420"/>
    </ligand>
</feature>
<feature type="binding site" evidence="11">
    <location>
        <begin position="118"/>
        <end position="121"/>
    </location>
    <ligand>
        <name>GTP</name>
        <dbReference type="ChEBI" id="CHEBI:37565"/>
    </ligand>
</feature>
<evidence type="ECO:0000256" key="5">
    <source>
        <dbReference type="ARBA" id="ARBA00022741"/>
    </source>
</evidence>
<dbReference type="InterPro" id="IPR027417">
    <property type="entry name" value="P-loop_NTPase"/>
</dbReference>
<comment type="similarity">
    <text evidence="2 13">Belongs to the small GTPase superfamily. Arf family.</text>
</comment>
<dbReference type="Gene3D" id="3.40.50.300">
    <property type="entry name" value="P-loop containing nucleotide triphosphate hydrolases"/>
    <property type="match status" value="1"/>
</dbReference>
<dbReference type="GO" id="GO:0005794">
    <property type="term" value="C:Golgi apparatus"/>
    <property type="evidence" value="ECO:0007669"/>
    <property type="project" value="UniProtKB-SubCell"/>
</dbReference>
<organism evidence="14 15">
    <name type="scientific">Plakobranchus ocellatus</name>
    <dbReference type="NCBI Taxonomy" id="259542"/>
    <lineage>
        <taxon>Eukaryota</taxon>
        <taxon>Metazoa</taxon>
        <taxon>Spiralia</taxon>
        <taxon>Lophotrochozoa</taxon>
        <taxon>Mollusca</taxon>
        <taxon>Gastropoda</taxon>
        <taxon>Heterobranchia</taxon>
        <taxon>Euthyneura</taxon>
        <taxon>Panpulmonata</taxon>
        <taxon>Sacoglossa</taxon>
        <taxon>Placobranchoidea</taxon>
        <taxon>Plakobranchidae</taxon>
        <taxon>Plakobranchus</taxon>
    </lineage>
</organism>
<dbReference type="Pfam" id="PF00025">
    <property type="entry name" value="Arf"/>
    <property type="match status" value="1"/>
</dbReference>
<dbReference type="GO" id="GO:0003924">
    <property type="term" value="F:GTPase activity"/>
    <property type="evidence" value="ECO:0007669"/>
    <property type="project" value="InterPro"/>
</dbReference>
<comment type="caution">
    <text evidence="14">The sequence shown here is derived from an EMBL/GenBank/DDBJ whole genome shotgun (WGS) entry which is preliminary data.</text>
</comment>
<dbReference type="InterPro" id="IPR006689">
    <property type="entry name" value="Small_GTPase_ARF/SAR"/>
</dbReference>
<dbReference type="Proteomes" id="UP000735302">
    <property type="component" value="Unassembled WGS sequence"/>
</dbReference>
<dbReference type="EMBL" id="BLXT01007308">
    <property type="protein sequence ID" value="GFO37895.1"/>
    <property type="molecule type" value="Genomic_DNA"/>
</dbReference>
<keyword evidence="10" id="KW-0449">Lipoprotein</keyword>
<evidence type="ECO:0000256" key="13">
    <source>
        <dbReference type="RuleBase" id="RU003925"/>
    </source>
</evidence>
<keyword evidence="12" id="KW-0460">Magnesium</keyword>
<keyword evidence="9 11" id="KW-0342">GTP-binding</keyword>
<reference evidence="14 15" key="1">
    <citation type="journal article" date="2021" name="Elife">
        <title>Chloroplast acquisition without the gene transfer in kleptoplastic sea slugs, Plakobranchus ocellatus.</title>
        <authorList>
            <person name="Maeda T."/>
            <person name="Takahashi S."/>
            <person name="Yoshida T."/>
            <person name="Shimamura S."/>
            <person name="Takaki Y."/>
            <person name="Nagai Y."/>
            <person name="Toyoda A."/>
            <person name="Suzuki Y."/>
            <person name="Arimoto A."/>
            <person name="Ishii H."/>
            <person name="Satoh N."/>
            <person name="Nishiyama T."/>
            <person name="Hasebe M."/>
            <person name="Maruyama T."/>
            <person name="Minagawa J."/>
            <person name="Obokata J."/>
            <person name="Shigenobu S."/>
        </authorList>
    </citation>
    <scope>NUCLEOTIDE SEQUENCE [LARGE SCALE GENOMIC DNA]</scope>
</reference>
<evidence type="ECO:0000256" key="12">
    <source>
        <dbReference type="PIRSR" id="PIRSR606689-2"/>
    </source>
</evidence>
<dbReference type="InterPro" id="IPR024156">
    <property type="entry name" value="Small_GTPase_ARF"/>
</dbReference>
<dbReference type="SMART" id="SM00178">
    <property type="entry name" value="SAR"/>
    <property type="match status" value="1"/>
</dbReference>
<evidence type="ECO:0000313" key="15">
    <source>
        <dbReference type="Proteomes" id="UP000735302"/>
    </source>
</evidence>
<dbReference type="PROSITE" id="PS51417">
    <property type="entry name" value="ARF"/>
    <property type="match status" value="1"/>
</dbReference>
<evidence type="ECO:0000256" key="10">
    <source>
        <dbReference type="ARBA" id="ARBA00023288"/>
    </source>
</evidence>
<evidence type="ECO:0000256" key="6">
    <source>
        <dbReference type="ARBA" id="ARBA00022892"/>
    </source>
</evidence>
<evidence type="ECO:0000313" key="14">
    <source>
        <dbReference type="EMBL" id="GFO37895.1"/>
    </source>
</evidence>
<feature type="binding site" evidence="11">
    <location>
        <position position="62"/>
    </location>
    <ligand>
        <name>GTP</name>
        <dbReference type="ChEBI" id="CHEBI:37565"/>
    </ligand>
</feature>
<dbReference type="AlphaFoldDB" id="A0AAV4D1D7"/>
<sequence>MESLFNGHFDGPDIRILIVGLEGAGKTTSLHKLMLKENVSTNISNGIAEYKNIKFLSWNVGGRDETRHLWRQYYQNVKGLIFVVDSNDTEKISENKEELSRMLNEDKLNNASVLVLANKQDLPNAMNAPGITNELGLHHIRNRQWFIQATCATSGDGLYEGLDWLSKTLKKN</sequence>
<dbReference type="SMART" id="SM00177">
    <property type="entry name" value="ARF"/>
    <property type="match status" value="1"/>
</dbReference>
<evidence type="ECO:0000256" key="3">
    <source>
        <dbReference type="ARBA" id="ARBA00022448"/>
    </source>
</evidence>
<dbReference type="FunFam" id="3.40.50.300:FF:003500">
    <property type="entry name" value="ADP-ribosylation factor 1"/>
    <property type="match status" value="1"/>
</dbReference>
<name>A0AAV4D1D7_9GAST</name>
<dbReference type="GO" id="GO:0046872">
    <property type="term" value="F:metal ion binding"/>
    <property type="evidence" value="ECO:0007669"/>
    <property type="project" value="UniProtKB-KW"/>
</dbReference>
<keyword evidence="6" id="KW-0931">ER-Golgi transport</keyword>
<accession>A0AAV4D1D7</accession>
<keyword evidence="8" id="KW-0333">Golgi apparatus</keyword>
<evidence type="ECO:0000256" key="2">
    <source>
        <dbReference type="ARBA" id="ARBA00010290"/>
    </source>
</evidence>
<dbReference type="NCBIfam" id="TIGR00231">
    <property type="entry name" value="small_GTP"/>
    <property type="match status" value="1"/>
</dbReference>
<feature type="binding site" evidence="11">
    <location>
        <begin position="20"/>
        <end position="27"/>
    </location>
    <ligand>
        <name>GTP</name>
        <dbReference type="ChEBI" id="CHEBI:37565"/>
    </ligand>
</feature>